<sequence length="121" mass="13874">MRHPIADFGNGNVMSDTIAWLDPWYPIVDEVVRHGVERQLMLEIPQSHILARESVRLIARRGDTDDALFALTEGRVAEVHMTWRRSPETEPHWPATAIFSSLAEWAAESMIPLHHELSNLR</sequence>
<dbReference type="Proteomes" id="UP000018542">
    <property type="component" value="Chromosome"/>
</dbReference>
<proteinExistence type="predicted"/>
<evidence type="ECO:0000313" key="2">
    <source>
        <dbReference type="Proteomes" id="UP000018542"/>
    </source>
</evidence>
<dbReference type="PATRIC" id="fig|1029756.8.peg.1167"/>
<keyword evidence="2" id="KW-1185">Reference proteome</keyword>
<reference evidence="1 2" key="1">
    <citation type="journal article" date="2014" name="Genome Announc.">
        <title>Complete Genome Sequence of Hyphomicrobium nitrativorans Strain NL23, a Denitrifying Bacterium Isolated from Biofilm of a Methanol-Fed Denitrification System Treating Seawater at the Montreal Biodome.</title>
        <authorList>
            <person name="Martineau C."/>
            <person name="Villeneuve C."/>
            <person name="Mauffrey F."/>
            <person name="Villemur R."/>
        </authorList>
    </citation>
    <scope>NUCLEOTIDE SEQUENCE [LARGE SCALE GENOMIC DNA]</scope>
    <source>
        <strain evidence="1">NL23</strain>
    </source>
</reference>
<organism evidence="1 2">
    <name type="scientific">Hyphomicrobium nitrativorans NL23</name>
    <dbReference type="NCBI Taxonomy" id="1029756"/>
    <lineage>
        <taxon>Bacteria</taxon>
        <taxon>Pseudomonadati</taxon>
        <taxon>Pseudomonadota</taxon>
        <taxon>Alphaproteobacteria</taxon>
        <taxon>Hyphomicrobiales</taxon>
        <taxon>Hyphomicrobiaceae</taxon>
        <taxon>Hyphomicrobium</taxon>
    </lineage>
</organism>
<dbReference type="HOGENOM" id="CLU_165413_0_0_5"/>
<evidence type="ECO:0000313" key="1">
    <source>
        <dbReference type="EMBL" id="AHB47979.1"/>
    </source>
</evidence>
<name>V5SDF0_9HYPH</name>
<gene>
    <name evidence="1" type="ORF">W911_05550</name>
</gene>
<dbReference type="AlphaFoldDB" id="V5SDF0"/>
<dbReference type="KEGG" id="hni:W911_05550"/>
<dbReference type="EMBL" id="CP006912">
    <property type="protein sequence ID" value="AHB47979.1"/>
    <property type="molecule type" value="Genomic_DNA"/>
</dbReference>
<protein>
    <submittedName>
        <fullName evidence="1">Uncharacterized protein</fullName>
    </submittedName>
</protein>
<accession>V5SDF0</accession>
<dbReference type="STRING" id="1029756.W911_05550"/>